<gene>
    <name evidence="2" type="ORF">Bhyg_04292</name>
</gene>
<proteinExistence type="predicted"/>
<dbReference type="PANTHER" id="PTHR47644:SF1">
    <property type="entry name" value="PDZ DOMAIN-CONTAINING PROTEIN"/>
    <property type="match status" value="1"/>
</dbReference>
<accession>A0A9Q0S886</accession>
<dbReference type="PANTHER" id="PTHR47644">
    <property type="entry name" value="AGAP008221-PA"/>
    <property type="match status" value="1"/>
</dbReference>
<feature type="compositionally biased region" description="Polar residues" evidence="1">
    <location>
        <begin position="207"/>
        <end position="226"/>
    </location>
</feature>
<evidence type="ECO:0000313" key="2">
    <source>
        <dbReference type="EMBL" id="KAJ6649059.1"/>
    </source>
</evidence>
<dbReference type="AlphaFoldDB" id="A0A9Q0S886"/>
<organism evidence="2 3">
    <name type="scientific">Pseudolycoriella hygida</name>
    <dbReference type="NCBI Taxonomy" id="35572"/>
    <lineage>
        <taxon>Eukaryota</taxon>
        <taxon>Metazoa</taxon>
        <taxon>Ecdysozoa</taxon>
        <taxon>Arthropoda</taxon>
        <taxon>Hexapoda</taxon>
        <taxon>Insecta</taxon>
        <taxon>Pterygota</taxon>
        <taxon>Neoptera</taxon>
        <taxon>Endopterygota</taxon>
        <taxon>Diptera</taxon>
        <taxon>Nematocera</taxon>
        <taxon>Sciaroidea</taxon>
        <taxon>Sciaridae</taxon>
        <taxon>Pseudolycoriella</taxon>
    </lineage>
</organism>
<evidence type="ECO:0000256" key="1">
    <source>
        <dbReference type="SAM" id="MobiDB-lite"/>
    </source>
</evidence>
<reference evidence="2" key="1">
    <citation type="submission" date="2022-07" db="EMBL/GenBank/DDBJ databases">
        <authorList>
            <person name="Trinca V."/>
            <person name="Uliana J.V.C."/>
            <person name="Torres T.T."/>
            <person name="Ward R.J."/>
            <person name="Monesi N."/>
        </authorList>
    </citation>
    <scope>NUCLEOTIDE SEQUENCE</scope>
    <source>
        <strain evidence="2">HSMRA1968</strain>
        <tissue evidence="2">Whole embryos</tissue>
    </source>
</reference>
<feature type="compositionally biased region" description="Polar residues" evidence="1">
    <location>
        <begin position="577"/>
        <end position="590"/>
    </location>
</feature>
<dbReference type="OrthoDB" id="2157866at2759"/>
<sequence>MRLCVDRIHKREKRVSFARSHTLTSFDEAVVGRSISRMNTTRSQERLIGCKKPLPSAITHSIMHQQPLGIHAPLTSVTSVPEIVVVEKTKRLTMKAQATQTEVCLGRKAVPIQHLSLSPRTIHRNLARSTDDGPLVKMVSQGAQTNGGLNGRKLTKSLSEMTNARNLNVNFIESGIQTDELKLSCEHEPLHRTQSEEPPRSPFEINQPKQSNYYQFDMPTRTSSRQSETEASKSDVLSSQNMFSHSRNLSHDSANSYKSADVSTSRASHDFSSSNFLSESLASHSDSRGTVAEASSTNESDQCYETNSLPRQKCIHHKMEFHTYSLPRKDPHLRNYNNELYSQVQYAEIISGTNRLNQKRTSISRDSSTDSNHPEFGTNENIVAYRRPSYPSDLPEAQNVSRRPSAVIPCTTEEQNSASDEFCSTCESESDSRQDQEKEIFIDFKPRLSNNSSPRSRKKRLQKTLSEGEILFDQKKAIDGIVMASASEEDLKMSGDNDANQYMYRNAPIKDEGICDKNNLLKLPEDGVDSTVRNKREAFRKRSISLEDPSINDDYDKSVTLVKSLPPSPGLDDLSVRNHSTYPSTDSLANDITRDHSDGIWNESQATVLQAEST</sequence>
<feature type="compositionally biased region" description="Polar residues" evidence="1">
    <location>
        <begin position="293"/>
        <end position="305"/>
    </location>
</feature>
<protein>
    <submittedName>
        <fullName evidence="2">Uncharacterized protein</fullName>
    </submittedName>
</protein>
<feature type="compositionally biased region" description="Low complexity" evidence="1">
    <location>
        <begin position="360"/>
        <end position="371"/>
    </location>
</feature>
<feature type="compositionally biased region" description="Basic and acidic residues" evidence="1">
    <location>
        <begin position="189"/>
        <end position="199"/>
    </location>
</feature>
<feature type="region of interest" description="Disordered" evidence="1">
    <location>
        <begin position="411"/>
        <end position="437"/>
    </location>
</feature>
<feature type="region of interest" description="Disordered" evidence="1">
    <location>
        <begin position="189"/>
        <end position="256"/>
    </location>
</feature>
<keyword evidence="3" id="KW-1185">Reference proteome</keyword>
<evidence type="ECO:0000313" key="3">
    <source>
        <dbReference type="Proteomes" id="UP001151699"/>
    </source>
</evidence>
<dbReference type="EMBL" id="WJQU01000001">
    <property type="protein sequence ID" value="KAJ6649059.1"/>
    <property type="molecule type" value="Genomic_DNA"/>
</dbReference>
<feature type="compositionally biased region" description="Polar residues" evidence="1">
    <location>
        <begin position="235"/>
        <end position="256"/>
    </location>
</feature>
<feature type="region of interest" description="Disordered" evidence="1">
    <location>
        <begin position="282"/>
        <end position="305"/>
    </location>
</feature>
<comment type="caution">
    <text evidence="2">The sequence shown here is derived from an EMBL/GenBank/DDBJ whole genome shotgun (WGS) entry which is preliminary data.</text>
</comment>
<name>A0A9Q0S886_9DIPT</name>
<feature type="region of interest" description="Disordered" evidence="1">
    <location>
        <begin position="566"/>
        <end position="596"/>
    </location>
</feature>
<feature type="region of interest" description="Disordered" evidence="1">
    <location>
        <begin position="358"/>
        <end position="378"/>
    </location>
</feature>
<dbReference type="Proteomes" id="UP001151699">
    <property type="component" value="Chromosome A"/>
</dbReference>